<keyword evidence="6" id="KW-1185">Reference proteome</keyword>
<dbReference type="AlphaFoldDB" id="A0A1E5E2R2"/>
<feature type="chain" id="PRO_5009174757" description="Bacterial surface antigen (D15) domain-containing protein" evidence="3">
    <location>
        <begin position="18"/>
        <end position="381"/>
    </location>
</feature>
<dbReference type="Pfam" id="PF01103">
    <property type="entry name" value="Omp85"/>
    <property type="match status" value="1"/>
</dbReference>
<evidence type="ECO:0000256" key="2">
    <source>
        <dbReference type="ARBA" id="ARBA00023136"/>
    </source>
</evidence>
<dbReference type="eggNOG" id="COG2831">
    <property type="taxonomic scope" value="Bacteria"/>
</dbReference>
<keyword evidence="2" id="KW-0472">Membrane</keyword>
<comment type="subcellular location">
    <subcellularLocation>
        <location evidence="1">Membrane</location>
    </subcellularLocation>
</comment>
<reference evidence="5 6" key="1">
    <citation type="journal article" date="2012" name="Science">
        <title>Ecological populations of bacteria act as socially cohesive units of antibiotic production and resistance.</title>
        <authorList>
            <person name="Cordero O.X."/>
            <person name="Wildschutte H."/>
            <person name="Kirkup B."/>
            <person name="Proehl S."/>
            <person name="Ngo L."/>
            <person name="Hussain F."/>
            <person name="Le Roux F."/>
            <person name="Mincer T."/>
            <person name="Polz M.F."/>
        </authorList>
    </citation>
    <scope>NUCLEOTIDE SEQUENCE [LARGE SCALE GENOMIC DNA]</scope>
    <source>
        <strain evidence="5 6">1S-45</strain>
    </source>
</reference>
<keyword evidence="3" id="KW-0732">Signal</keyword>
<sequence length="381" mass="42337">MRHLLGLLGLVSMPAFAVVPLFPQIPEHDMPKVDGILNGLGAGGDYDSSKAIDFSVLPGPFYTPEKKFGIGVSAVGLYHTASDADLSHQPSNITINSFVSSNLSVGVTLNNTTFLNDGQQRFELLAKYLNAPDVYYGKGYDAGQNDDNKHDFLNKTFQFAPKYSFKLRPNLLFGLGFDYQSVSASNVEMNDVPVTKSNELTNNQALGLTMNLTYDTRDYILNPYSGWLLQLDAGYYSDMLGDNEFSTYTTTVSNYIDLQPIPGVLAWQVKGEFTHGDVPWNYLPEVGGANNLRGYIEGRYRDNQVVYTQVEYRLPLFGRVGMVTWIGAATSADQLDGLGEDALMSYGVGYRFRVKDRVNLRLDFAIGENESMTYFNVNESF</sequence>
<comment type="caution">
    <text evidence="5">The sequence shown here is derived from an EMBL/GenBank/DDBJ whole genome shotgun (WGS) entry which is preliminary data.</text>
</comment>
<evidence type="ECO:0000259" key="4">
    <source>
        <dbReference type="Pfam" id="PF01103"/>
    </source>
</evidence>
<accession>A0A1E5E2R2</accession>
<evidence type="ECO:0000256" key="3">
    <source>
        <dbReference type="SAM" id="SignalP"/>
    </source>
</evidence>
<name>A0A1E5E2R2_9VIBR</name>
<dbReference type="GO" id="GO:0019867">
    <property type="term" value="C:outer membrane"/>
    <property type="evidence" value="ECO:0007669"/>
    <property type="project" value="InterPro"/>
</dbReference>
<dbReference type="Gene3D" id="2.40.160.50">
    <property type="entry name" value="membrane protein fhac: a member of the omp85/tpsb transporter family"/>
    <property type="match status" value="1"/>
</dbReference>
<proteinExistence type="predicted"/>
<feature type="signal peptide" evidence="3">
    <location>
        <begin position="1"/>
        <end position="17"/>
    </location>
</feature>
<dbReference type="STRING" id="1188252.A1QC_01150"/>
<protein>
    <recommendedName>
        <fullName evidence="4">Bacterial surface antigen (D15) domain-containing protein</fullName>
    </recommendedName>
</protein>
<feature type="domain" description="Bacterial surface antigen (D15)" evidence="4">
    <location>
        <begin position="101"/>
        <end position="377"/>
    </location>
</feature>
<organism evidence="5 6">
    <name type="scientific">Vibrio rumoiensis 1S-45</name>
    <dbReference type="NCBI Taxonomy" id="1188252"/>
    <lineage>
        <taxon>Bacteria</taxon>
        <taxon>Pseudomonadati</taxon>
        <taxon>Pseudomonadota</taxon>
        <taxon>Gammaproteobacteria</taxon>
        <taxon>Vibrionales</taxon>
        <taxon>Vibrionaceae</taxon>
        <taxon>Vibrio</taxon>
    </lineage>
</organism>
<dbReference type="InterPro" id="IPR000184">
    <property type="entry name" value="Bac_surfAg_D15"/>
</dbReference>
<evidence type="ECO:0000313" key="5">
    <source>
        <dbReference type="EMBL" id="OEF25520.1"/>
    </source>
</evidence>
<evidence type="ECO:0000313" key="6">
    <source>
        <dbReference type="Proteomes" id="UP000094070"/>
    </source>
</evidence>
<gene>
    <name evidence="5" type="ORF">A1QC_01150</name>
</gene>
<dbReference type="Proteomes" id="UP000094070">
    <property type="component" value="Unassembled WGS sequence"/>
</dbReference>
<dbReference type="EMBL" id="AJYK02000061">
    <property type="protein sequence ID" value="OEF25520.1"/>
    <property type="molecule type" value="Genomic_DNA"/>
</dbReference>
<evidence type="ECO:0000256" key="1">
    <source>
        <dbReference type="ARBA" id="ARBA00004370"/>
    </source>
</evidence>